<reference evidence="4 5" key="1">
    <citation type="submission" date="2013-07" db="EMBL/GenBank/DDBJ databases">
        <title>Comparative Genomic and Metabolomic Analysis of Twelve Strains of Pseudoalteromonas luteoviolacea.</title>
        <authorList>
            <person name="Vynne N.G."/>
            <person name="Mansson M."/>
            <person name="Gram L."/>
        </authorList>
    </citation>
    <scope>NUCLEOTIDE SEQUENCE [LARGE SCALE GENOMIC DNA]</scope>
    <source>
        <strain evidence="4 5">S4060-1</strain>
    </source>
</reference>
<dbReference type="Gene3D" id="3.40.50.300">
    <property type="entry name" value="P-loop containing nucleotide triphosphate hydrolases"/>
    <property type="match status" value="1"/>
</dbReference>
<protein>
    <recommendedName>
        <fullName evidence="3">ABC transporter domain-containing protein</fullName>
    </recommendedName>
</protein>
<dbReference type="EMBL" id="AUXX01000020">
    <property type="protein sequence ID" value="KZN65618.1"/>
    <property type="molecule type" value="Genomic_DNA"/>
</dbReference>
<dbReference type="PATRIC" id="fig|1365257.3.peg.2934"/>
<accession>A0A162APU4</accession>
<feature type="domain" description="ABC transporter" evidence="3">
    <location>
        <begin position="11"/>
        <end position="254"/>
    </location>
</feature>
<evidence type="ECO:0000256" key="2">
    <source>
        <dbReference type="ARBA" id="ARBA00022840"/>
    </source>
</evidence>
<name>A0A162APU4_9GAMM</name>
<dbReference type="GO" id="GO:0016887">
    <property type="term" value="F:ATP hydrolysis activity"/>
    <property type="evidence" value="ECO:0007669"/>
    <property type="project" value="InterPro"/>
</dbReference>
<dbReference type="Proteomes" id="UP000076661">
    <property type="component" value="Unassembled WGS sequence"/>
</dbReference>
<evidence type="ECO:0000259" key="3">
    <source>
        <dbReference type="PROSITE" id="PS50893"/>
    </source>
</evidence>
<keyword evidence="1" id="KW-0547">Nucleotide-binding</keyword>
<dbReference type="PROSITE" id="PS50893">
    <property type="entry name" value="ABC_TRANSPORTER_2"/>
    <property type="match status" value="1"/>
</dbReference>
<dbReference type="CDD" id="cd03216">
    <property type="entry name" value="ABC_Carb_Monos_I"/>
    <property type="match status" value="1"/>
</dbReference>
<dbReference type="InterPro" id="IPR003439">
    <property type="entry name" value="ABC_transporter-like_ATP-bd"/>
</dbReference>
<dbReference type="PANTHER" id="PTHR43790">
    <property type="entry name" value="CARBOHYDRATE TRANSPORT ATP-BINDING PROTEIN MG119-RELATED"/>
    <property type="match status" value="1"/>
</dbReference>
<organism evidence="4 5">
    <name type="scientific">Pseudoalteromonas luteoviolacea S4060-1</name>
    <dbReference type="NCBI Taxonomy" id="1365257"/>
    <lineage>
        <taxon>Bacteria</taxon>
        <taxon>Pseudomonadati</taxon>
        <taxon>Pseudomonadota</taxon>
        <taxon>Gammaproteobacteria</taxon>
        <taxon>Alteromonadales</taxon>
        <taxon>Pseudoalteromonadaceae</taxon>
        <taxon>Pseudoalteromonas</taxon>
    </lineage>
</organism>
<comment type="caution">
    <text evidence="4">The sequence shown here is derived from an EMBL/GenBank/DDBJ whole genome shotgun (WGS) entry which is preliminary data.</text>
</comment>
<dbReference type="AlphaFoldDB" id="A0A162APU4"/>
<dbReference type="Pfam" id="PF00005">
    <property type="entry name" value="ABC_tran"/>
    <property type="match status" value="1"/>
</dbReference>
<evidence type="ECO:0000313" key="5">
    <source>
        <dbReference type="Proteomes" id="UP000076661"/>
    </source>
</evidence>
<dbReference type="InterPro" id="IPR027417">
    <property type="entry name" value="P-loop_NTPase"/>
</dbReference>
<dbReference type="InterPro" id="IPR050107">
    <property type="entry name" value="ABC_carbohydrate_import_ATPase"/>
</dbReference>
<dbReference type="RefSeq" id="WP_063381537.1">
    <property type="nucleotide sequence ID" value="NZ_AUXX01000020.1"/>
</dbReference>
<dbReference type="GO" id="GO:0005524">
    <property type="term" value="F:ATP binding"/>
    <property type="evidence" value="ECO:0007669"/>
    <property type="project" value="UniProtKB-KW"/>
</dbReference>
<dbReference type="SMART" id="SM00382">
    <property type="entry name" value="AAA"/>
    <property type="match status" value="1"/>
</dbReference>
<evidence type="ECO:0000313" key="4">
    <source>
        <dbReference type="EMBL" id="KZN65618.1"/>
    </source>
</evidence>
<proteinExistence type="predicted"/>
<dbReference type="InterPro" id="IPR003593">
    <property type="entry name" value="AAA+_ATPase"/>
</dbReference>
<dbReference type="SUPFAM" id="SSF52540">
    <property type="entry name" value="P-loop containing nucleoside triphosphate hydrolases"/>
    <property type="match status" value="1"/>
</dbReference>
<dbReference type="PANTHER" id="PTHR43790:SF8">
    <property type="entry name" value="SUGAR ABC TRANSPORTER ATP-BINDING PROTEIN"/>
    <property type="match status" value="1"/>
</dbReference>
<sequence length="268" mass="29326">MIRTALDQIALQIVDLHKYFEDSHVLRGVSFTANRGEVVALLGDNGAGKSTLVNCLAGKLLPTRGEILINGTKQVINSPIKAQNLGISVVYQDLALIKEMSVVENLFLNREIMHRNTLLNRLGWLDKKAMEMRANKLLRRLGGEGIELELPISLLSGGQQQIVALIRAVNAGANIIVMDEPTAALGSEQRNHVIRLIRLLSSQGATIVLISHNLGQVAKLCDRAVVLYQGQTVADIAVKEVTQLELLALMSGKQYDGVSANQFREYKS</sequence>
<evidence type="ECO:0000256" key="1">
    <source>
        <dbReference type="ARBA" id="ARBA00022741"/>
    </source>
</evidence>
<keyword evidence="2" id="KW-0067">ATP-binding</keyword>
<gene>
    <name evidence="4" type="ORF">N478_21205</name>
</gene>